<evidence type="ECO:0000256" key="7">
    <source>
        <dbReference type="SAM" id="SignalP"/>
    </source>
</evidence>
<keyword evidence="7" id="KW-0732">Signal</keyword>
<dbReference type="InterPro" id="IPR023828">
    <property type="entry name" value="Peptidase_S8_Ser-AS"/>
</dbReference>
<evidence type="ECO:0000259" key="11">
    <source>
        <dbReference type="Pfam" id="PF17766"/>
    </source>
</evidence>
<keyword evidence="2 5" id="KW-0645">Protease</keyword>
<evidence type="ECO:0000256" key="3">
    <source>
        <dbReference type="ARBA" id="ARBA00022801"/>
    </source>
</evidence>
<dbReference type="PROSITE" id="PS00138">
    <property type="entry name" value="SUBTILASE_SER"/>
    <property type="match status" value="1"/>
</dbReference>
<keyword evidence="4 5" id="KW-0720">Serine protease</keyword>
<feature type="compositionally biased region" description="Basic and acidic residues" evidence="6">
    <location>
        <begin position="268"/>
        <end position="284"/>
    </location>
</feature>
<feature type="domain" description="Inhibitor I9" evidence="10">
    <location>
        <begin position="50"/>
        <end position="145"/>
    </location>
</feature>
<dbReference type="InterPro" id="IPR015500">
    <property type="entry name" value="Peptidase_S8_subtilisin-rel"/>
</dbReference>
<evidence type="ECO:0000256" key="1">
    <source>
        <dbReference type="ARBA" id="ARBA00011073"/>
    </source>
</evidence>
<dbReference type="CDD" id="cd04852">
    <property type="entry name" value="Peptidases_S8_3"/>
    <property type="match status" value="1"/>
</dbReference>
<evidence type="ECO:0000256" key="6">
    <source>
        <dbReference type="SAM" id="MobiDB-lite"/>
    </source>
</evidence>
<evidence type="ECO:0008006" key="14">
    <source>
        <dbReference type="Google" id="ProtNLM"/>
    </source>
</evidence>
<dbReference type="PANTHER" id="PTHR10795">
    <property type="entry name" value="PROPROTEIN CONVERTASE SUBTILISIN/KEXIN"/>
    <property type="match status" value="1"/>
</dbReference>
<dbReference type="RefSeq" id="WP_229917262.1">
    <property type="nucleotide sequence ID" value="NZ_BMVN01000014.1"/>
</dbReference>
<sequence length="997" mass="101997">MSLTLRRKTFACGAAALAVSLAAVCTGIPAQAAGDPLTPVPRSGHLPAGRYIVTLSDAPVALYQGGVAGLAGTAPKPGARVDTSSTAAHRYQDYLQDRQSKVAASVGAKVRGRYTVVTNGFTAKLTAVQAALLSRQPGVLKVSPDGWNKPTDDSRSTDLMGLSGPHGVWSRLGGTANSGKGVVVGVIDTGVWPESASFAAPALGTAPPTAKDPYRPYRKGDVTVMKKADGSTFTGVCQTGEEFTAAACNTKLVGARYFGDAYLAETPPEQRDDYVSPRDGEGHGTHTASTAAGNANVRVTVEGKDFGRISGVAPGAAVAVYKALWKDKGGADSDIVAAINQAVADGVDVINYSAGALLETPLDNPVQQAFRAAAQAGVFVSTSAGNNGPSRSWIDNTAPWTTTVAASTMATPEATVKLGDGRTFVGASVTVDTELGPKPLALSTDVRAASATETAAQLCQDGTLDPAKTAGKVVVCDRGVNTRVSKSAEVARAGGVGMVLVNTSDQDTDGDIHLVPTVHLNGAAATTVRGYAAAPGATVSLEPGGSTGTPYPQIAPFSSRGPSEDNKGALIKPDLAAPGVAVLAAVAPPGNQGHDFDFMSGTSMAAPQVSGLAALYFGVHPKWSPMAVKSALMTTAVDTKTASGGTNTDVYAQGSGEVDPAAMLNPGLVYDSSNRDWLAYEEGLGIDTGTGVAPIEPSDLNYPSLSVDRLLGSRTLTRTLTAVRPGVYRASVKLPGFQAEVKPSTLRFTRTGQTAKVSIKLTRTTAVSDVPVTGSLTWAGSGHVSVRSPIVVTPQSLLAPGRLEGSGSAGSVSYSVTPGTEKLKLTAYAPVVGAPVRGEMSNETGNAQDFVLTVPEGSKAGEFFAVGDDPGDRLYLMVTPLREDGSPAASGQLSEYEHQAHVSLGTLKPGKYAVTVMSAWYEGAPFSSDITFTLRANVVGTDAPATGTFNVSPERPVTKPGVPFPVTGTWSGVDTSAPATAYVGYQDGTGTLVSIHG</sequence>
<proteinExistence type="inferred from homology"/>
<dbReference type="SUPFAM" id="SSF52743">
    <property type="entry name" value="Subtilisin-like"/>
    <property type="match status" value="1"/>
</dbReference>
<evidence type="ECO:0000313" key="12">
    <source>
        <dbReference type="EMBL" id="GHA34199.1"/>
    </source>
</evidence>
<evidence type="ECO:0000259" key="10">
    <source>
        <dbReference type="Pfam" id="PF05922"/>
    </source>
</evidence>
<dbReference type="CDD" id="cd02120">
    <property type="entry name" value="PA_subtilisin_like"/>
    <property type="match status" value="1"/>
</dbReference>
<feature type="domain" description="Peptidase S8/S53" evidence="8">
    <location>
        <begin position="179"/>
        <end position="654"/>
    </location>
</feature>
<feature type="domain" description="PA" evidence="9">
    <location>
        <begin position="457"/>
        <end position="526"/>
    </location>
</feature>
<dbReference type="InterPro" id="IPR010259">
    <property type="entry name" value="S8pro/Inhibitor_I9"/>
</dbReference>
<dbReference type="PROSITE" id="PS51892">
    <property type="entry name" value="SUBTILASE"/>
    <property type="match status" value="1"/>
</dbReference>
<dbReference type="Gene3D" id="3.30.70.80">
    <property type="entry name" value="Peptidase S8 propeptide/proteinase inhibitor I9"/>
    <property type="match status" value="1"/>
</dbReference>
<keyword evidence="3 5" id="KW-0378">Hydrolase</keyword>
<comment type="similarity">
    <text evidence="1 5">Belongs to the peptidase S8 family.</text>
</comment>
<dbReference type="InterPro" id="IPR000209">
    <property type="entry name" value="Peptidase_S8/S53_dom"/>
</dbReference>
<accession>A0ABQ3CPS4</accession>
<dbReference type="Proteomes" id="UP000653644">
    <property type="component" value="Unassembled WGS sequence"/>
</dbReference>
<feature type="chain" id="PRO_5046267099" description="Serine protease" evidence="7">
    <location>
        <begin position="33"/>
        <end position="997"/>
    </location>
</feature>
<dbReference type="PRINTS" id="PR00723">
    <property type="entry name" value="SUBTILISIN"/>
</dbReference>
<dbReference type="InterPro" id="IPR036852">
    <property type="entry name" value="Peptidase_S8/S53_dom_sf"/>
</dbReference>
<evidence type="ECO:0000259" key="8">
    <source>
        <dbReference type="Pfam" id="PF00082"/>
    </source>
</evidence>
<dbReference type="Pfam" id="PF00082">
    <property type="entry name" value="Peptidase_S8"/>
    <property type="match status" value="1"/>
</dbReference>
<dbReference type="InterPro" id="IPR037045">
    <property type="entry name" value="S8pro/Inhibitor_I9_sf"/>
</dbReference>
<dbReference type="InterPro" id="IPR045051">
    <property type="entry name" value="SBT"/>
</dbReference>
<dbReference type="Pfam" id="PF05922">
    <property type="entry name" value="Inhibitor_I9"/>
    <property type="match status" value="1"/>
</dbReference>
<dbReference type="InterPro" id="IPR003137">
    <property type="entry name" value="PA_domain"/>
</dbReference>
<feature type="region of interest" description="Disordered" evidence="6">
    <location>
        <begin position="268"/>
        <end position="295"/>
    </location>
</feature>
<evidence type="ECO:0000256" key="4">
    <source>
        <dbReference type="ARBA" id="ARBA00022825"/>
    </source>
</evidence>
<keyword evidence="13" id="KW-1185">Reference proteome</keyword>
<reference evidence="13" key="1">
    <citation type="journal article" date="2019" name="Int. J. Syst. Evol. Microbiol.">
        <title>The Global Catalogue of Microorganisms (GCM) 10K type strain sequencing project: providing services to taxonomists for standard genome sequencing and annotation.</title>
        <authorList>
            <consortium name="The Broad Institute Genomics Platform"/>
            <consortium name="The Broad Institute Genome Sequencing Center for Infectious Disease"/>
            <person name="Wu L."/>
            <person name="Ma J."/>
        </authorList>
    </citation>
    <scope>NUCLEOTIDE SEQUENCE [LARGE SCALE GENOMIC DNA]</scope>
    <source>
        <strain evidence="13">JCM 4733</strain>
    </source>
</reference>
<name>A0ABQ3CPS4_9ACTN</name>
<feature type="active site" description="Charge relay system" evidence="5">
    <location>
        <position position="283"/>
    </location>
</feature>
<dbReference type="Gene3D" id="3.50.30.30">
    <property type="match status" value="1"/>
</dbReference>
<evidence type="ECO:0000259" key="9">
    <source>
        <dbReference type="Pfam" id="PF02225"/>
    </source>
</evidence>
<feature type="active site" description="Charge relay system" evidence="5">
    <location>
        <position position="603"/>
    </location>
</feature>
<dbReference type="EMBL" id="BMVN01000014">
    <property type="protein sequence ID" value="GHA34199.1"/>
    <property type="molecule type" value="Genomic_DNA"/>
</dbReference>
<dbReference type="InterPro" id="IPR034197">
    <property type="entry name" value="Peptidases_S8_3"/>
</dbReference>
<feature type="active site" description="Charge relay system" evidence="5">
    <location>
        <position position="188"/>
    </location>
</feature>
<protein>
    <recommendedName>
        <fullName evidence="14">Serine protease</fullName>
    </recommendedName>
</protein>
<evidence type="ECO:0000313" key="13">
    <source>
        <dbReference type="Proteomes" id="UP000653644"/>
    </source>
</evidence>
<evidence type="ECO:0000256" key="2">
    <source>
        <dbReference type="ARBA" id="ARBA00022670"/>
    </source>
</evidence>
<dbReference type="InterPro" id="IPR041469">
    <property type="entry name" value="Subtilisin-like_FN3"/>
</dbReference>
<gene>
    <name evidence="12" type="ORF">GCM10010345_43510</name>
</gene>
<dbReference type="Gene3D" id="3.40.50.200">
    <property type="entry name" value="Peptidase S8/S53 domain"/>
    <property type="match status" value="1"/>
</dbReference>
<feature type="domain" description="Subtilisin-like protease fibronectin type-III" evidence="11">
    <location>
        <begin position="699"/>
        <end position="792"/>
    </location>
</feature>
<dbReference type="Pfam" id="PF17766">
    <property type="entry name" value="fn3_6"/>
    <property type="match status" value="1"/>
</dbReference>
<organism evidence="12 13">
    <name type="scientific">Streptomyces canarius</name>
    <dbReference type="NCBI Taxonomy" id="285453"/>
    <lineage>
        <taxon>Bacteria</taxon>
        <taxon>Bacillati</taxon>
        <taxon>Actinomycetota</taxon>
        <taxon>Actinomycetes</taxon>
        <taxon>Kitasatosporales</taxon>
        <taxon>Streptomycetaceae</taxon>
        <taxon>Streptomyces</taxon>
    </lineage>
</organism>
<feature type="signal peptide" evidence="7">
    <location>
        <begin position="1"/>
        <end position="32"/>
    </location>
</feature>
<dbReference type="Pfam" id="PF02225">
    <property type="entry name" value="PA"/>
    <property type="match status" value="1"/>
</dbReference>
<dbReference type="Gene3D" id="2.60.40.2310">
    <property type="match status" value="1"/>
</dbReference>
<evidence type="ECO:0000256" key="5">
    <source>
        <dbReference type="PROSITE-ProRule" id="PRU01240"/>
    </source>
</evidence>
<comment type="caution">
    <text evidence="12">The sequence shown here is derived from an EMBL/GenBank/DDBJ whole genome shotgun (WGS) entry which is preliminary data.</text>
</comment>